<sequence length="193" mass="21739">MRKIVYSMSVSLDGFFEGPERDIGWHRVDEELHGHMNRQFAPMSAFLEGRVTWELMADYWPTADTDPESTETEREFSRIWCDMPKIVYSRTLDRAGWNTTIARDVVVDEVKALKAQPGGDMVVGGADLAATFIRHGLVDEYWIYVHPVAIGQGRTPFPPDAQIPMRLVDTRTFGNGVVRLQYENATGDGDAAS</sequence>
<dbReference type="PANTHER" id="PTHR38011">
    <property type="entry name" value="DIHYDROFOLATE REDUCTASE FAMILY PROTEIN (AFU_ORTHOLOGUE AFUA_8G06820)"/>
    <property type="match status" value="1"/>
</dbReference>
<dbReference type="RefSeq" id="WP_131757950.1">
    <property type="nucleotide sequence ID" value="NZ_CAACUY010000041.1"/>
</dbReference>
<reference evidence="3" key="1">
    <citation type="journal article" date="2019" name="Int. J. Syst. Evol. Microbiol.">
        <title>The Global Catalogue of Microorganisms (GCM) 10K type strain sequencing project: providing services to taxonomists for standard genome sequencing and annotation.</title>
        <authorList>
            <consortium name="The Broad Institute Genomics Platform"/>
            <consortium name="The Broad Institute Genome Sequencing Center for Infectious Disease"/>
            <person name="Wu L."/>
            <person name="Ma J."/>
        </authorList>
    </citation>
    <scope>NUCLEOTIDE SEQUENCE [LARGE SCALE GENOMIC DNA]</scope>
    <source>
        <strain evidence="3">JCM 9371</strain>
    </source>
</reference>
<organism evidence="2 3">
    <name type="scientific">Actinomadura fibrosa</name>
    <dbReference type="NCBI Taxonomy" id="111802"/>
    <lineage>
        <taxon>Bacteria</taxon>
        <taxon>Bacillati</taxon>
        <taxon>Actinomycetota</taxon>
        <taxon>Actinomycetes</taxon>
        <taxon>Streptosporangiales</taxon>
        <taxon>Thermomonosporaceae</taxon>
        <taxon>Actinomadura</taxon>
    </lineage>
</organism>
<dbReference type="Gene3D" id="3.40.430.10">
    <property type="entry name" value="Dihydrofolate Reductase, subunit A"/>
    <property type="match status" value="1"/>
</dbReference>
<evidence type="ECO:0000259" key="1">
    <source>
        <dbReference type="Pfam" id="PF01872"/>
    </source>
</evidence>
<accession>A0ABW2XEF3</accession>
<keyword evidence="3" id="KW-1185">Reference proteome</keyword>
<dbReference type="InterPro" id="IPR050765">
    <property type="entry name" value="Riboflavin_Biosynth_HTPR"/>
</dbReference>
<protein>
    <submittedName>
        <fullName evidence="2">Dihydrofolate reductase family protein</fullName>
    </submittedName>
</protein>
<comment type="caution">
    <text evidence="2">The sequence shown here is derived from an EMBL/GenBank/DDBJ whole genome shotgun (WGS) entry which is preliminary data.</text>
</comment>
<proteinExistence type="predicted"/>
<name>A0ABW2XEF3_9ACTN</name>
<dbReference type="PANTHER" id="PTHR38011:SF11">
    <property type="entry name" value="2,5-DIAMINO-6-RIBOSYLAMINO-4(3H)-PYRIMIDINONE 5'-PHOSPHATE REDUCTASE"/>
    <property type="match status" value="1"/>
</dbReference>
<dbReference type="InterPro" id="IPR024072">
    <property type="entry name" value="DHFR-like_dom_sf"/>
</dbReference>
<evidence type="ECO:0000313" key="3">
    <source>
        <dbReference type="Proteomes" id="UP001597063"/>
    </source>
</evidence>
<dbReference type="EMBL" id="JBHTGP010000003">
    <property type="protein sequence ID" value="MFD0683854.1"/>
    <property type="molecule type" value="Genomic_DNA"/>
</dbReference>
<gene>
    <name evidence="2" type="ORF">ACFQZM_05045</name>
</gene>
<dbReference type="Proteomes" id="UP001597063">
    <property type="component" value="Unassembled WGS sequence"/>
</dbReference>
<dbReference type="InterPro" id="IPR002734">
    <property type="entry name" value="RibDG_C"/>
</dbReference>
<dbReference type="Pfam" id="PF01872">
    <property type="entry name" value="RibD_C"/>
    <property type="match status" value="1"/>
</dbReference>
<evidence type="ECO:0000313" key="2">
    <source>
        <dbReference type="EMBL" id="MFD0683854.1"/>
    </source>
</evidence>
<feature type="domain" description="Bacterial bifunctional deaminase-reductase C-terminal" evidence="1">
    <location>
        <begin position="2"/>
        <end position="178"/>
    </location>
</feature>
<dbReference type="SUPFAM" id="SSF53597">
    <property type="entry name" value="Dihydrofolate reductase-like"/>
    <property type="match status" value="1"/>
</dbReference>